<evidence type="ECO:0000256" key="6">
    <source>
        <dbReference type="ARBA" id="ARBA00023159"/>
    </source>
</evidence>
<evidence type="ECO:0000256" key="4">
    <source>
        <dbReference type="ARBA" id="ARBA00023015"/>
    </source>
</evidence>
<dbReference type="GO" id="GO:0016538">
    <property type="term" value="F:cyclin-dependent protein serine/threonine kinase regulator activity"/>
    <property type="evidence" value="ECO:0007669"/>
    <property type="project" value="InterPro"/>
</dbReference>
<comment type="similarity">
    <text evidence="2">Belongs to the cyclin family. Cyclin C subfamily.</text>
</comment>
<dbReference type="OrthoDB" id="10266018at2759"/>
<keyword evidence="7" id="KW-0804">Transcription</keyword>
<evidence type="ECO:0000256" key="1">
    <source>
        <dbReference type="ARBA" id="ARBA00004123"/>
    </source>
</evidence>
<dbReference type="GO" id="GO:0005634">
    <property type="term" value="C:nucleus"/>
    <property type="evidence" value="ECO:0007669"/>
    <property type="project" value="UniProtKB-SubCell"/>
</dbReference>
<dbReference type="CDD" id="cd20513">
    <property type="entry name" value="CYCLIN_CCNC_rpt1"/>
    <property type="match status" value="1"/>
</dbReference>
<evidence type="ECO:0000256" key="9">
    <source>
        <dbReference type="RuleBase" id="RU000383"/>
    </source>
</evidence>
<proteinExistence type="inferred from homology"/>
<evidence type="ECO:0000256" key="3">
    <source>
        <dbReference type="ARBA" id="ARBA00022491"/>
    </source>
</evidence>
<accession>A0A8H6S5T4</accession>
<dbReference type="InterPro" id="IPR013763">
    <property type="entry name" value="Cyclin-like_dom"/>
</dbReference>
<name>A0A8H6S5T4_MYCCL</name>
<dbReference type="PIRSF" id="PIRSF028758">
    <property type="entry name" value="Cyclin, C/H/G types"/>
    <property type="match status" value="1"/>
</dbReference>
<dbReference type="GO" id="GO:0006357">
    <property type="term" value="P:regulation of transcription by RNA polymerase II"/>
    <property type="evidence" value="ECO:0007669"/>
    <property type="project" value="InterPro"/>
</dbReference>
<evidence type="ECO:0000313" key="12">
    <source>
        <dbReference type="EMBL" id="KAF7291835.1"/>
    </source>
</evidence>
<keyword evidence="3" id="KW-0678">Repressor</keyword>
<protein>
    <submittedName>
        <fullName evidence="12">CYCLIN domain-containing protein</fullName>
    </submittedName>
</protein>
<evidence type="ECO:0000256" key="7">
    <source>
        <dbReference type="ARBA" id="ARBA00023163"/>
    </source>
</evidence>
<evidence type="ECO:0000256" key="5">
    <source>
        <dbReference type="ARBA" id="ARBA00023127"/>
    </source>
</evidence>
<dbReference type="EMBL" id="JACAZE010000023">
    <property type="protein sequence ID" value="KAF7291835.1"/>
    <property type="molecule type" value="Genomic_DNA"/>
</dbReference>
<dbReference type="InterPro" id="IPR043198">
    <property type="entry name" value="Cyclin/Ssn8"/>
</dbReference>
<dbReference type="Gene3D" id="1.10.472.10">
    <property type="entry name" value="Cyclin-like"/>
    <property type="match status" value="2"/>
</dbReference>
<comment type="subcellular location">
    <subcellularLocation>
        <location evidence="1">Nucleus</location>
    </subcellularLocation>
</comment>
<dbReference type="AlphaFoldDB" id="A0A8H6S5T4"/>
<keyword evidence="4" id="KW-0805">Transcription regulation</keyword>
<evidence type="ECO:0000256" key="2">
    <source>
        <dbReference type="ARBA" id="ARBA00008638"/>
    </source>
</evidence>
<dbReference type="Proteomes" id="UP000613580">
    <property type="component" value="Unassembled WGS sequence"/>
</dbReference>
<comment type="caution">
    <text evidence="12">The sequence shown here is derived from an EMBL/GenBank/DDBJ whole genome shotgun (WGS) entry which is preliminary data.</text>
</comment>
<evidence type="ECO:0000259" key="11">
    <source>
        <dbReference type="SMART" id="SM00385"/>
    </source>
</evidence>
<keyword evidence="13" id="KW-1185">Reference proteome</keyword>
<dbReference type="SUPFAM" id="SSF47954">
    <property type="entry name" value="Cyclin-like"/>
    <property type="match status" value="2"/>
</dbReference>
<evidence type="ECO:0000313" key="13">
    <source>
        <dbReference type="Proteomes" id="UP000613580"/>
    </source>
</evidence>
<dbReference type="PANTHER" id="PTHR10026">
    <property type="entry name" value="CYCLIN"/>
    <property type="match status" value="1"/>
</dbReference>
<feature type="domain" description="Cyclin-like" evidence="11">
    <location>
        <begin position="48"/>
        <end position="143"/>
    </location>
</feature>
<dbReference type="SMART" id="SM00385">
    <property type="entry name" value="CYCLIN"/>
    <property type="match status" value="1"/>
</dbReference>
<dbReference type="InterPro" id="IPR036915">
    <property type="entry name" value="Cyclin-like_sf"/>
</dbReference>
<keyword evidence="6" id="KW-0010">Activator</keyword>
<reference evidence="12" key="1">
    <citation type="submission" date="2020-05" db="EMBL/GenBank/DDBJ databases">
        <title>Mycena genomes resolve the evolution of fungal bioluminescence.</title>
        <authorList>
            <person name="Tsai I.J."/>
        </authorList>
    </citation>
    <scope>NUCLEOTIDE SEQUENCE</scope>
    <source>
        <strain evidence="12">110903Hualien_Pintung</strain>
    </source>
</reference>
<gene>
    <name evidence="12" type="ORF">HMN09_01243700</name>
</gene>
<keyword evidence="5 9" id="KW-0195">Cyclin</keyword>
<dbReference type="Pfam" id="PF00134">
    <property type="entry name" value="Cyclin_N"/>
    <property type="match status" value="1"/>
</dbReference>
<keyword evidence="8" id="KW-0539">Nucleus</keyword>
<feature type="region of interest" description="Disordered" evidence="10">
    <location>
        <begin position="309"/>
        <end position="334"/>
    </location>
</feature>
<organism evidence="12 13">
    <name type="scientific">Mycena chlorophos</name>
    <name type="common">Agaric fungus</name>
    <name type="synonym">Agaricus chlorophos</name>
    <dbReference type="NCBI Taxonomy" id="658473"/>
    <lineage>
        <taxon>Eukaryota</taxon>
        <taxon>Fungi</taxon>
        <taxon>Dikarya</taxon>
        <taxon>Basidiomycota</taxon>
        <taxon>Agaricomycotina</taxon>
        <taxon>Agaricomycetes</taxon>
        <taxon>Agaricomycetidae</taxon>
        <taxon>Agaricales</taxon>
        <taxon>Marasmiineae</taxon>
        <taxon>Mycenaceae</taxon>
        <taxon>Mycena</taxon>
    </lineage>
</organism>
<sequence>MATDFWSSSHYKRWIVDRATLRQARAEDLLYVEDPEHLDFLAIYFYELVIMKLGKRLHLAQRAIATATVFFRRFYLKNSYCETDPFIVIAACCYLASKAEEFPAHIKNVVSDARHIFGQEPYHVKHFPTDNTKLAEMEFYLVDDLECDLTVFHPYRTLLALCKSVEDDESEAGEVGVGVSVEESERYWGTGQGQLELPPAGLQNAWFIINDTFRSELCLLYPPHLIAIAAIYLTCVFHPATNETIASVLATAHEPSAGPRRSSRHSDKPVAQDPVAFLAGLNVSLPLVASIAQEIIALYALWERYRESSSSDASTPESTRDDDDSASSTGGTVVTPAMLTQILTRMRDTKMQDHAQQQGRQVAVNRMLERTQGV</sequence>
<dbReference type="FunFam" id="1.10.472.10:FF:000076">
    <property type="entry name" value="RNA polymerase II holoenzyme cyclin-like subunit"/>
    <property type="match status" value="1"/>
</dbReference>
<evidence type="ECO:0000256" key="8">
    <source>
        <dbReference type="ARBA" id="ARBA00023242"/>
    </source>
</evidence>
<evidence type="ECO:0000256" key="10">
    <source>
        <dbReference type="SAM" id="MobiDB-lite"/>
    </source>
</evidence>
<dbReference type="InterPro" id="IPR006671">
    <property type="entry name" value="Cyclin_N"/>
</dbReference>